<gene>
    <name evidence="1" type="ORF">NDI37_19935</name>
</gene>
<keyword evidence="2" id="KW-1185">Reference proteome</keyword>
<accession>A0ABV0JTK3</accession>
<organism evidence="1 2">
    <name type="scientific">Funiculus sociatus GB2-A5</name>
    <dbReference type="NCBI Taxonomy" id="2933946"/>
    <lineage>
        <taxon>Bacteria</taxon>
        <taxon>Bacillati</taxon>
        <taxon>Cyanobacteriota</taxon>
        <taxon>Cyanophyceae</taxon>
        <taxon>Coleofasciculales</taxon>
        <taxon>Coleofasciculaceae</taxon>
        <taxon>Funiculus</taxon>
    </lineage>
</organism>
<name>A0ABV0JTK3_9CYAN</name>
<evidence type="ECO:0000313" key="1">
    <source>
        <dbReference type="EMBL" id="MEP0866727.1"/>
    </source>
</evidence>
<dbReference type="Proteomes" id="UP001442494">
    <property type="component" value="Unassembled WGS sequence"/>
</dbReference>
<proteinExistence type="predicted"/>
<dbReference type="EMBL" id="JAMPKK010000049">
    <property type="protein sequence ID" value="MEP0866727.1"/>
    <property type="molecule type" value="Genomic_DNA"/>
</dbReference>
<protein>
    <submittedName>
        <fullName evidence="1">Uncharacterized protein</fullName>
    </submittedName>
</protein>
<comment type="caution">
    <text evidence="1">The sequence shown here is derived from an EMBL/GenBank/DDBJ whole genome shotgun (WGS) entry which is preliminary data.</text>
</comment>
<reference evidence="1 2" key="1">
    <citation type="submission" date="2022-04" db="EMBL/GenBank/DDBJ databases">
        <title>Positive selection, recombination, and allopatry shape intraspecific diversity of widespread and dominant cyanobacteria.</title>
        <authorList>
            <person name="Wei J."/>
            <person name="Shu W."/>
            <person name="Hu C."/>
        </authorList>
    </citation>
    <scope>NUCLEOTIDE SEQUENCE [LARGE SCALE GENOMIC DNA]</scope>
    <source>
        <strain evidence="1 2">GB2-A5</strain>
    </source>
</reference>
<evidence type="ECO:0000313" key="2">
    <source>
        <dbReference type="Proteomes" id="UP001442494"/>
    </source>
</evidence>
<sequence length="53" mass="6061">MTWTILVNVVERDRIFTFASTTERSHPPYLLNASTPQTALKHLMEARSSKNSI</sequence>
<dbReference type="RefSeq" id="WP_190420290.1">
    <property type="nucleotide sequence ID" value="NZ_JAMPKK010000049.1"/>
</dbReference>